<proteinExistence type="predicted"/>
<dbReference type="AlphaFoldDB" id="A0A8S3R784"/>
<dbReference type="Proteomes" id="UP000683360">
    <property type="component" value="Unassembled WGS sequence"/>
</dbReference>
<comment type="caution">
    <text evidence="1">The sequence shown here is derived from an EMBL/GenBank/DDBJ whole genome shotgun (WGS) entry which is preliminary data.</text>
</comment>
<name>A0A8S3R784_MYTED</name>
<organism evidence="1 2">
    <name type="scientific">Mytilus edulis</name>
    <name type="common">Blue mussel</name>
    <dbReference type="NCBI Taxonomy" id="6550"/>
    <lineage>
        <taxon>Eukaryota</taxon>
        <taxon>Metazoa</taxon>
        <taxon>Spiralia</taxon>
        <taxon>Lophotrochozoa</taxon>
        <taxon>Mollusca</taxon>
        <taxon>Bivalvia</taxon>
        <taxon>Autobranchia</taxon>
        <taxon>Pteriomorphia</taxon>
        <taxon>Mytilida</taxon>
        <taxon>Mytiloidea</taxon>
        <taxon>Mytilidae</taxon>
        <taxon>Mytilinae</taxon>
        <taxon>Mytilus</taxon>
    </lineage>
</organism>
<keyword evidence="2" id="KW-1185">Reference proteome</keyword>
<reference evidence="1" key="1">
    <citation type="submission" date="2021-03" db="EMBL/GenBank/DDBJ databases">
        <authorList>
            <person name="Bekaert M."/>
        </authorList>
    </citation>
    <scope>NUCLEOTIDE SEQUENCE</scope>
</reference>
<sequence>MINGRWKNSLCDVRAMRGADCGSDHHLICGKIRLKLRKAVKNRTNKREIFDTVKLKQPEILKKFKIELRNRFQVLENLQDNKPSTVESLEQGWSRIETVFKETSRNTLGLRQRERKKWIRVPRLGLSATVTKQEEKTVTSSIGMKNPKVIRESPDRENIYLEIKL</sequence>
<evidence type="ECO:0000313" key="1">
    <source>
        <dbReference type="EMBL" id="CAG2203953.1"/>
    </source>
</evidence>
<evidence type="ECO:0008006" key="3">
    <source>
        <dbReference type="Google" id="ProtNLM"/>
    </source>
</evidence>
<accession>A0A8S3R784</accession>
<evidence type="ECO:0000313" key="2">
    <source>
        <dbReference type="Proteomes" id="UP000683360"/>
    </source>
</evidence>
<gene>
    <name evidence="1" type="ORF">MEDL_18417</name>
</gene>
<protein>
    <recommendedName>
        <fullName evidence="3">Endonuclease-reverse transcriptase</fullName>
    </recommendedName>
</protein>
<dbReference type="OrthoDB" id="6138332at2759"/>
<dbReference type="EMBL" id="CAJPWZ010000932">
    <property type="protein sequence ID" value="CAG2203953.1"/>
    <property type="molecule type" value="Genomic_DNA"/>
</dbReference>